<sequence>MKTLHHLRNRLMLPGLILALTATACSELLPTPDVSGEDCNNVCTAYTMVIGCDNRAEKPESVDAATTEPWSFTGQFYKKSPEGNPVPHCTGVLIADRYILTAAHCLYNQGNNQLGFALAQEYESLRPYGTHGVRRVFVPKKFKISDSESFRAYDYGIAELWEPIQGATPAHWGYVDWDILKFKFASTAGYPGTIPGGGKNLLNTPWITNGDYYNQQPFGLIDNNQAGLLYTDLDGSGGQSGSAVYSFLFPAEHSGNGVIRKVTGILIGSPVSACENDQNWVSRLTPETVERIENAMTYGTGPIDLSWEVIDIPFSPTSGPGKAWP</sequence>
<dbReference type="GO" id="GO:0006508">
    <property type="term" value="P:proteolysis"/>
    <property type="evidence" value="ECO:0007669"/>
    <property type="project" value="UniProtKB-KW"/>
</dbReference>
<dbReference type="PANTHER" id="PTHR15462">
    <property type="entry name" value="SERINE PROTEASE"/>
    <property type="match status" value="1"/>
</dbReference>
<evidence type="ECO:0000313" key="4">
    <source>
        <dbReference type="EMBL" id="MBC9796653.1"/>
    </source>
</evidence>
<feature type="chain" id="PRO_5037549886" evidence="2">
    <location>
        <begin position="25"/>
        <end position="325"/>
    </location>
</feature>
<dbReference type="InterPro" id="IPR001254">
    <property type="entry name" value="Trypsin_dom"/>
</dbReference>
<proteinExistence type="predicted"/>
<dbReference type="EMBL" id="JACVDC010000033">
    <property type="protein sequence ID" value="MBC9796653.1"/>
    <property type="molecule type" value="Genomic_DNA"/>
</dbReference>
<protein>
    <submittedName>
        <fullName evidence="4">Trypsin-like serine protease</fullName>
    </submittedName>
</protein>
<evidence type="ECO:0000256" key="2">
    <source>
        <dbReference type="SAM" id="SignalP"/>
    </source>
</evidence>
<dbReference type="SUPFAM" id="SSF50494">
    <property type="entry name" value="Trypsin-like serine proteases"/>
    <property type="match status" value="1"/>
</dbReference>
<dbReference type="InterPro" id="IPR043504">
    <property type="entry name" value="Peptidase_S1_PA_chymotrypsin"/>
</dbReference>
<name>A0A926JSV9_9FLAO</name>
<evidence type="ECO:0000256" key="1">
    <source>
        <dbReference type="ARBA" id="ARBA00022729"/>
    </source>
</evidence>
<feature type="signal peptide" evidence="2">
    <location>
        <begin position="1"/>
        <end position="24"/>
    </location>
</feature>
<keyword evidence="4" id="KW-0378">Hydrolase</keyword>
<dbReference type="GO" id="GO:0004252">
    <property type="term" value="F:serine-type endopeptidase activity"/>
    <property type="evidence" value="ECO:0007669"/>
    <property type="project" value="InterPro"/>
</dbReference>
<dbReference type="Proteomes" id="UP000653730">
    <property type="component" value="Unassembled WGS sequence"/>
</dbReference>
<organism evidence="4 5">
    <name type="scientific">Sinomicrobium weinanense</name>
    <dbReference type="NCBI Taxonomy" id="2842200"/>
    <lineage>
        <taxon>Bacteria</taxon>
        <taxon>Pseudomonadati</taxon>
        <taxon>Bacteroidota</taxon>
        <taxon>Flavobacteriia</taxon>
        <taxon>Flavobacteriales</taxon>
        <taxon>Flavobacteriaceae</taxon>
        <taxon>Sinomicrobium</taxon>
    </lineage>
</organism>
<evidence type="ECO:0000313" key="5">
    <source>
        <dbReference type="Proteomes" id="UP000653730"/>
    </source>
</evidence>
<dbReference type="InterPro" id="IPR050966">
    <property type="entry name" value="Glutamyl_endopeptidase"/>
</dbReference>
<dbReference type="PANTHER" id="PTHR15462:SF8">
    <property type="entry name" value="SERINE PROTEASE"/>
    <property type="match status" value="1"/>
</dbReference>
<evidence type="ECO:0000259" key="3">
    <source>
        <dbReference type="Pfam" id="PF00089"/>
    </source>
</evidence>
<comment type="caution">
    <text evidence="4">The sequence shown here is derived from an EMBL/GenBank/DDBJ whole genome shotgun (WGS) entry which is preliminary data.</text>
</comment>
<gene>
    <name evidence="4" type="ORF">IBL28_11790</name>
</gene>
<dbReference type="InterPro" id="IPR018114">
    <property type="entry name" value="TRYPSIN_HIS"/>
</dbReference>
<dbReference type="Gene3D" id="2.40.10.10">
    <property type="entry name" value="Trypsin-like serine proteases"/>
    <property type="match status" value="2"/>
</dbReference>
<dbReference type="PROSITE" id="PS00134">
    <property type="entry name" value="TRYPSIN_HIS"/>
    <property type="match status" value="1"/>
</dbReference>
<dbReference type="InterPro" id="IPR009003">
    <property type="entry name" value="Peptidase_S1_PA"/>
</dbReference>
<dbReference type="PROSITE" id="PS51257">
    <property type="entry name" value="PROKAR_LIPOPROTEIN"/>
    <property type="match status" value="1"/>
</dbReference>
<feature type="domain" description="Peptidase S1" evidence="3">
    <location>
        <begin position="66"/>
        <end position="143"/>
    </location>
</feature>
<dbReference type="Pfam" id="PF00089">
    <property type="entry name" value="Trypsin"/>
    <property type="match status" value="1"/>
</dbReference>
<dbReference type="AlphaFoldDB" id="A0A926JSV9"/>
<dbReference type="RefSeq" id="WP_187965799.1">
    <property type="nucleotide sequence ID" value="NZ_JACVDC010000033.1"/>
</dbReference>
<keyword evidence="5" id="KW-1185">Reference proteome</keyword>
<keyword evidence="1 2" id="KW-0732">Signal</keyword>
<keyword evidence="4" id="KW-0645">Protease</keyword>
<reference evidence="4 5" key="1">
    <citation type="submission" date="2020-09" db="EMBL/GenBank/DDBJ databases">
        <title>Sinomicrobium weinanense sp. nov., a halophilic bacteria isolated from saline-alkali soil.</title>
        <authorList>
            <person name="Wu P."/>
            <person name="Ren H."/>
            <person name="Mei Y."/>
            <person name="Liang Y."/>
            <person name="Chen Z."/>
        </authorList>
    </citation>
    <scope>NUCLEOTIDE SEQUENCE [LARGE SCALE GENOMIC DNA]</scope>
    <source>
        <strain evidence="4 5">FJxs</strain>
    </source>
</reference>
<accession>A0A926JSV9</accession>